<feature type="compositionally biased region" description="Basic residues" evidence="1">
    <location>
        <begin position="1"/>
        <end position="11"/>
    </location>
</feature>
<evidence type="ECO:0000259" key="2">
    <source>
        <dbReference type="Pfam" id="PF07929"/>
    </source>
</evidence>
<evidence type="ECO:0000313" key="3">
    <source>
        <dbReference type="EMBL" id="MCZ4552206.1"/>
    </source>
</evidence>
<feature type="domain" description="Plasmid pRiA4b Orf3-like" evidence="2">
    <location>
        <begin position="31"/>
        <end position="207"/>
    </location>
</feature>
<evidence type="ECO:0000256" key="1">
    <source>
        <dbReference type="SAM" id="MobiDB-lite"/>
    </source>
</evidence>
<dbReference type="PANTHER" id="PTHR41878:SF1">
    <property type="entry name" value="TNPR PROTEIN"/>
    <property type="match status" value="1"/>
</dbReference>
<name>A0ABT4N1P4_GORRU</name>
<protein>
    <submittedName>
        <fullName evidence="3">Plasmid pRiA4b ORF-3 family protein</fullName>
    </submittedName>
</protein>
<reference evidence="3" key="1">
    <citation type="submission" date="2022-12" db="EMBL/GenBank/DDBJ databases">
        <authorList>
            <person name="Krivoruchko A.V."/>
            <person name="Elkin A."/>
        </authorList>
    </citation>
    <scope>NUCLEOTIDE SEQUENCE</scope>
    <source>
        <strain evidence="3">IEGM 1388</strain>
    </source>
</reference>
<gene>
    <name evidence="3" type="ORF">O4213_19590</name>
</gene>
<dbReference type="RefSeq" id="WP_301572994.1">
    <property type="nucleotide sequence ID" value="NZ_JAPWIE010000006.1"/>
</dbReference>
<proteinExistence type="predicted"/>
<comment type="caution">
    <text evidence="3">The sequence shown here is derived from an EMBL/GenBank/DDBJ whole genome shotgun (WGS) entry which is preliminary data.</text>
</comment>
<dbReference type="PANTHER" id="PTHR41878">
    <property type="entry name" value="LEXA REPRESSOR-RELATED"/>
    <property type="match status" value="1"/>
</dbReference>
<dbReference type="Proteomes" id="UP001067235">
    <property type="component" value="Unassembled WGS sequence"/>
</dbReference>
<dbReference type="SUPFAM" id="SSF159941">
    <property type="entry name" value="MM3350-like"/>
    <property type="match status" value="1"/>
</dbReference>
<dbReference type="Pfam" id="PF07929">
    <property type="entry name" value="PRiA4_ORF3"/>
    <property type="match status" value="1"/>
</dbReference>
<feature type="region of interest" description="Disordered" evidence="1">
    <location>
        <begin position="1"/>
        <end position="23"/>
    </location>
</feature>
<sequence>MSPGSAHRHLRLVGDASPRYRHPPREHPVQYRLRVVLCDIEPAIWPTLEVPSSIELPNLHDVLQIVMGREDYHLHKFSLGDEPWARDAVSFVMQSSLDEGFDDLPSVNYLELDVRLEELLAEPGESILYLYDFGDDWAHQLTLEAIVGDDISGASCPDGARACPPEDCGGPHGYADLLAILADTGHPEHQHMTASAGPFDPEHFDRDAVNQTLTARTRYRETLGSAAAASALVADLCTRVRPPALPALADVLSRADLTQHAAVDDATATAAVAKIIWMVRHIGERLKLTGAGYLPPATVAAMRAELNWDGFKFYGTGNRGSDHPQAKEMQESIVALGLARKVKGDLIPTKIAAKLAGDPQALWRHVASRVPRGKDESDREGGTIALLALAAGLPVRDLANDLMPALGWRADNPSAFSGATIPVRSFLAVIGTHPGRKFLSDEGFPDWMPTFARAALKLDQRV</sequence>
<dbReference type="Gene3D" id="3.10.290.30">
    <property type="entry name" value="MM3350-like"/>
    <property type="match status" value="1"/>
</dbReference>
<evidence type="ECO:0000313" key="4">
    <source>
        <dbReference type="Proteomes" id="UP001067235"/>
    </source>
</evidence>
<dbReference type="EMBL" id="JAPWIE010000006">
    <property type="protein sequence ID" value="MCZ4552206.1"/>
    <property type="molecule type" value="Genomic_DNA"/>
</dbReference>
<dbReference type="InterPro" id="IPR024047">
    <property type="entry name" value="MM3350-like_sf"/>
</dbReference>
<dbReference type="InterPro" id="IPR012912">
    <property type="entry name" value="Plasmid_pRiA4b_Orf3-like"/>
</dbReference>
<organism evidence="3 4">
    <name type="scientific">Gordonia rubripertincta</name>
    <name type="common">Rhodococcus corallinus</name>
    <dbReference type="NCBI Taxonomy" id="36822"/>
    <lineage>
        <taxon>Bacteria</taxon>
        <taxon>Bacillati</taxon>
        <taxon>Actinomycetota</taxon>
        <taxon>Actinomycetes</taxon>
        <taxon>Mycobacteriales</taxon>
        <taxon>Gordoniaceae</taxon>
        <taxon>Gordonia</taxon>
    </lineage>
</organism>
<keyword evidence="4" id="KW-1185">Reference proteome</keyword>
<accession>A0ABT4N1P4</accession>